<evidence type="ECO:0000256" key="13">
    <source>
        <dbReference type="ARBA" id="ARBA00049229"/>
    </source>
</evidence>
<evidence type="ECO:0000256" key="5">
    <source>
        <dbReference type="ARBA" id="ARBA00005072"/>
    </source>
</evidence>
<evidence type="ECO:0000256" key="7">
    <source>
        <dbReference type="ARBA" id="ARBA00013053"/>
    </source>
</evidence>
<dbReference type="Gene3D" id="3.30.470.10">
    <property type="match status" value="1"/>
</dbReference>
<evidence type="ECO:0000256" key="9">
    <source>
        <dbReference type="ARBA" id="ARBA00022898"/>
    </source>
</evidence>
<dbReference type="InterPro" id="IPR043132">
    <property type="entry name" value="BCAT-like_C"/>
</dbReference>
<dbReference type="SUPFAM" id="SSF56752">
    <property type="entry name" value="D-aminoacid aminotransferase-like PLP-dependent enzymes"/>
    <property type="match status" value="1"/>
</dbReference>
<organism evidence="16 17">
    <name type="scientific">Aliisedimentitalea scapharcae</name>
    <dbReference type="NCBI Taxonomy" id="1524259"/>
    <lineage>
        <taxon>Bacteria</taxon>
        <taxon>Pseudomonadati</taxon>
        <taxon>Pseudomonadota</taxon>
        <taxon>Alphaproteobacteria</taxon>
        <taxon>Rhodobacterales</taxon>
        <taxon>Roseobacteraceae</taxon>
        <taxon>Aliisedimentitalea</taxon>
    </lineage>
</organism>
<evidence type="ECO:0000256" key="4">
    <source>
        <dbReference type="ARBA" id="ARBA00004931"/>
    </source>
</evidence>
<protein>
    <recommendedName>
        <fullName evidence="8">Probable branched-chain-amino-acid aminotransferase</fullName>
        <ecNumber evidence="7">2.6.1.42</ecNumber>
    </recommendedName>
</protein>
<name>A0ABZ2XPL0_9RHOB</name>
<dbReference type="InterPro" id="IPR036038">
    <property type="entry name" value="Aminotransferase-like"/>
</dbReference>
<comment type="catalytic activity">
    <reaction evidence="12">
        <text>L-isoleucine + 2-oxoglutarate = (S)-3-methyl-2-oxopentanoate + L-glutamate</text>
        <dbReference type="Rhea" id="RHEA:24801"/>
        <dbReference type="ChEBI" id="CHEBI:16810"/>
        <dbReference type="ChEBI" id="CHEBI:29985"/>
        <dbReference type="ChEBI" id="CHEBI:35146"/>
        <dbReference type="ChEBI" id="CHEBI:58045"/>
        <dbReference type="EC" id="2.6.1.42"/>
    </reaction>
</comment>
<sequence length="299" mass="32276">MAIGGRILTWWEGAWHAGNIPVIRAADHVAWLGTQVFDGARLFDGVMPDLNLHCARLIRSAHALGMQTAITGAEIETIVRDGVARYPAGAELYIRPMMWACDGSSGLIDLDPASTAFSICIEELAMPPIEGFSLTVAPFCRPRQDMALTEAKAGSLYPNNGRIMAWARARGFNNALSLDVDGHVAETASTNVFLVRDGRVSTPVPNGCFLNGLTRQRVIGLLRDDGVEVCEGRLTVADFETADEIFCTGNIAKVMPVSRFQNRELGIGPVTRKARQLYLEFAHETGGQATGGYNLAKAG</sequence>
<dbReference type="PROSITE" id="PS00770">
    <property type="entry name" value="AA_TRANSFER_CLASS_4"/>
    <property type="match status" value="1"/>
</dbReference>
<gene>
    <name evidence="16" type="ORF">QEZ52_15610</name>
</gene>
<evidence type="ECO:0000313" key="16">
    <source>
        <dbReference type="EMBL" id="WZK88021.1"/>
    </source>
</evidence>
<evidence type="ECO:0000256" key="1">
    <source>
        <dbReference type="ARBA" id="ARBA00001933"/>
    </source>
</evidence>
<evidence type="ECO:0000256" key="2">
    <source>
        <dbReference type="ARBA" id="ARBA00003109"/>
    </source>
</evidence>
<dbReference type="EC" id="2.6.1.42" evidence="7"/>
<dbReference type="InterPro" id="IPR050571">
    <property type="entry name" value="Class-IV_PLP-Dep_Aminotrnsfr"/>
</dbReference>
<dbReference type="PANTHER" id="PTHR42743">
    <property type="entry name" value="AMINO-ACID AMINOTRANSFERASE"/>
    <property type="match status" value="1"/>
</dbReference>
<evidence type="ECO:0000256" key="10">
    <source>
        <dbReference type="ARBA" id="ARBA00023304"/>
    </source>
</evidence>
<comment type="pathway">
    <text evidence="3">Amino-acid biosynthesis; L-isoleucine biosynthesis; L-isoleucine from 2-oxobutanoate: step 4/4.</text>
</comment>
<evidence type="ECO:0000256" key="11">
    <source>
        <dbReference type="ARBA" id="ARBA00048212"/>
    </source>
</evidence>
<dbReference type="InterPro" id="IPR001544">
    <property type="entry name" value="Aminotrans_IV"/>
</dbReference>
<reference evidence="16 17" key="1">
    <citation type="submission" date="2023-04" db="EMBL/GenBank/DDBJ databases">
        <title>Complete genome sequence of Alisedimentitalea scapharcae.</title>
        <authorList>
            <person name="Rong J.-C."/>
            <person name="Yi M.-L."/>
            <person name="Zhao Q."/>
        </authorList>
    </citation>
    <scope>NUCLEOTIDE SEQUENCE [LARGE SCALE GENOMIC DNA]</scope>
    <source>
        <strain evidence="16 17">KCTC 42119</strain>
    </source>
</reference>
<keyword evidence="10" id="KW-0100">Branched-chain amino acid biosynthesis</keyword>
<dbReference type="PANTHER" id="PTHR42743:SF11">
    <property type="entry name" value="AMINODEOXYCHORISMATE LYASE"/>
    <property type="match status" value="1"/>
</dbReference>
<dbReference type="Pfam" id="PF01063">
    <property type="entry name" value="Aminotran_4"/>
    <property type="match status" value="1"/>
</dbReference>
<dbReference type="NCBIfam" id="NF009896">
    <property type="entry name" value="PRK13356.1"/>
    <property type="match status" value="1"/>
</dbReference>
<dbReference type="InterPro" id="IPR018300">
    <property type="entry name" value="Aminotrans_IV_CS"/>
</dbReference>
<evidence type="ECO:0000256" key="8">
    <source>
        <dbReference type="ARBA" id="ARBA00014472"/>
    </source>
</evidence>
<keyword evidence="10" id="KW-0028">Amino-acid biosynthesis</keyword>
<evidence type="ECO:0000256" key="15">
    <source>
        <dbReference type="RuleBase" id="RU004516"/>
    </source>
</evidence>
<proteinExistence type="inferred from homology"/>
<evidence type="ECO:0000256" key="14">
    <source>
        <dbReference type="RuleBase" id="RU004106"/>
    </source>
</evidence>
<comment type="cofactor">
    <cofactor evidence="1 15">
        <name>pyridoxal 5'-phosphate</name>
        <dbReference type="ChEBI" id="CHEBI:597326"/>
    </cofactor>
</comment>
<keyword evidence="16" id="KW-0032">Aminotransferase</keyword>
<comment type="similarity">
    <text evidence="6 14">Belongs to the class-IV pyridoxal-phosphate-dependent aminotransferase family.</text>
</comment>
<dbReference type="EMBL" id="CP123584">
    <property type="protein sequence ID" value="WZK88021.1"/>
    <property type="molecule type" value="Genomic_DNA"/>
</dbReference>
<dbReference type="RefSeq" id="WP_406645371.1">
    <property type="nucleotide sequence ID" value="NZ_CP123584.1"/>
</dbReference>
<keyword evidence="9 15" id="KW-0663">Pyridoxal phosphate</keyword>
<dbReference type="GO" id="GO:0004084">
    <property type="term" value="F:branched-chain-amino-acid transaminase activity"/>
    <property type="evidence" value="ECO:0007669"/>
    <property type="project" value="UniProtKB-EC"/>
</dbReference>
<evidence type="ECO:0000313" key="17">
    <source>
        <dbReference type="Proteomes" id="UP001623232"/>
    </source>
</evidence>
<comment type="catalytic activity">
    <reaction evidence="11">
        <text>L-valine + 2-oxoglutarate = 3-methyl-2-oxobutanoate + L-glutamate</text>
        <dbReference type="Rhea" id="RHEA:24813"/>
        <dbReference type="ChEBI" id="CHEBI:11851"/>
        <dbReference type="ChEBI" id="CHEBI:16810"/>
        <dbReference type="ChEBI" id="CHEBI:29985"/>
        <dbReference type="ChEBI" id="CHEBI:57762"/>
        <dbReference type="EC" id="2.6.1.42"/>
    </reaction>
</comment>
<evidence type="ECO:0000256" key="12">
    <source>
        <dbReference type="ARBA" id="ARBA00048798"/>
    </source>
</evidence>
<evidence type="ECO:0000256" key="6">
    <source>
        <dbReference type="ARBA" id="ARBA00009320"/>
    </source>
</evidence>
<comment type="catalytic activity">
    <reaction evidence="13">
        <text>L-leucine + 2-oxoglutarate = 4-methyl-2-oxopentanoate + L-glutamate</text>
        <dbReference type="Rhea" id="RHEA:18321"/>
        <dbReference type="ChEBI" id="CHEBI:16810"/>
        <dbReference type="ChEBI" id="CHEBI:17865"/>
        <dbReference type="ChEBI" id="CHEBI:29985"/>
        <dbReference type="ChEBI" id="CHEBI:57427"/>
        <dbReference type="EC" id="2.6.1.42"/>
    </reaction>
</comment>
<dbReference type="InterPro" id="IPR043131">
    <property type="entry name" value="BCAT-like_N"/>
</dbReference>
<dbReference type="Gene3D" id="3.20.10.10">
    <property type="entry name" value="D-amino Acid Aminotransferase, subunit A, domain 2"/>
    <property type="match status" value="1"/>
</dbReference>
<comment type="pathway">
    <text evidence="4">Amino-acid biosynthesis; L-valine biosynthesis; L-valine from pyruvate: step 4/4.</text>
</comment>
<dbReference type="Proteomes" id="UP001623232">
    <property type="component" value="Chromosome"/>
</dbReference>
<evidence type="ECO:0000256" key="3">
    <source>
        <dbReference type="ARBA" id="ARBA00004824"/>
    </source>
</evidence>
<comment type="pathway">
    <text evidence="5">Amino-acid biosynthesis; L-leucine biosynthesis; L-leucine from 3-methyl-2-oxobutanoate: step 4/4.</text>
</comment>
<comment type="function">
    <text evidence="2">Acts on leucine, isoleucine and valine.</text>
</comment>
<accession>A0ABZ2XPL0</accession>
<keyword evidence="17" id="KW-1185">Reference proteome</keyword>
<keyword evidence="16" id="KW-0808">Transferase</keyword>